<dbReference type="EMBL" id="LAZR01033723">
    <property type="protein sequence ID" value="KKL47280.1"/>
    <property type="molecule type" value="Genomic_DNA"/>
</dbReference>
<reference evidence="1" key="1">
    <citation type="journal article" date="2015" name="Nature">
        <title>Complex archaea that bridge the gap between prokaryotes and eukaryotes.</title>
        <authorList>
            <person name="Spang A."/>
            <person name="Saw J.H."/>
            <person name="Jorgensen S.L."/>
            <person name="Zaremba-Niedzwiedzka K."/>
            <person name="Martijn J."/>
            <person name="Lind A.E."/>
            <person name="van Eijk R."/>
            <person name="Schleper C."/>
            <person name="Guy L."/>
            <person name="Ettema T.J."/>
        </authorList>
    </citation>
    <scope>NUCLEOTIDE SEQUENCE</scope>
</reference>
<name>A0A0F9EQZ7_9ZZZZ</name>
<gene>
    <name evidence="1" type="ORF">LCGC14_2337120</name>
</gene>
<protein>
    <submittedName>
        <fullName evidence="1">Uncharacterized protein</fullName>
    </submittedName>
</protein>
<comment type="caution">
    <text evidence="1">The sequence shown here is derived from an EMBL/GenBank/DDBJ whole genome shotgun (WGS) entry which is preliminary data.</text>
</comment>
<proteinExistence type="predicted"/>
<sequence length="44" mass="4768">MNYIVTLVCLSIAAGFAAAGHAWPAGIFAFYAGTHRRPYVPQEE</sequence>
<organism evidence="1">
    <name type="scientific">marine sediment metagenome</name>
    <dbReference type="NCBI Taxonomy" id="412755"/>
    <lineage>
        <taxon>unclassified sequences</taxon>
        <taxon>metagenomes</taxon>
        <taxon>ecological metagenomes</taxon>
    </lineage>
</organism>
<accession>A0A0F9EQZ7</accession>
<evidence type="ECO:0000313" key="1">
    <source>
        <dbReference type="EMBL" id="KKL47280.1"/>
    </source>
</evidence>
<dbReference type="AlphaFoldDB" id="A0A0F9EQZ7"/>